<organism evidence="2 3">
    <name type="scientific">Dryococelus australis</name>
    <dbReference type="NCBI Taxonomy" id="614101"/>
    <lineage>
        <taxon>Eukaryota</taxon>
        <taxon>Metazoa</taxon>
        <taxon>Ecdysozoa</taxon>
        <taxon>Arthropoda</taxon>
        <taxon>Hexapoda</taxon>
        <taxon>Insecta</taxon>
        <taxon>Pterygota</taxon>
        <taxon>Neoptera</taxon>
        <taxon>Polyneoptera</taxon>
        <taxon>Phasmatodea</taxon>
        <taxon>Verophasmatodea</taxon>
        <taxon>Anareolatae</taxon>
        <taxon>Phasmatidae</taxon>
        <taxon>Eurycanthinae</taxon>
        <taxon>Dryococelus</taxon>
    </lineage>
</organism>
<proteinExistence type="predicted"/>
<feature type="compositionally biased region" description="Basic and acidic residues" evidence="1">
    <location>
        <begin position="76"/>
        <end position="86"/>
    </location>
</feature>
<keyword evidence="3" id="KW-1185">Reference proteome</keyword>
<reference evidence="2 3" key="1">
    <citation type="submission" date="2023-02" db="EMBL/GenBank/DDBJ databases">
        <title>LHISI_Scaffold_Assembly.</title>
        <authorList>
            <person name="Stuart O.P."/>
            <person name="Cleave R."/>
            <person name="Magrath M.J.L."/>
            <person name="Mikheyev A.S."/>
        </authorList>
    </citation>
    <scope>NUCLEOTIDE SEQUENCE [LARGE SCALE GENOMIC DNA]</scope>
    <source>
        <strain evidence="2">Daus_M_001</strain>
        <tissue evidence="2">Leg muscle</tissue>
    </source>
</reference>
<accession>A0ABQ9IFR4</accession>
<feature type="region of interest" description="Disordered" evidence="1">
    <location>
        <begin position="74"/>
        <end position="100"/>
    </location>
</feature>
<comment type="caution">
    <text evidence="2">The sequence shown here is derived from an EMBL/GenBank/DDBJ whole genome shotgun (WGS) entry which is preliminary data.</text>
</comment>
<protein>
    <submittedName>
        <fullName evidence="2">Uncharacterized protein</fullName>
    </submittedName>
</protein>
<gene>
    <name evidence="2" type="ORF">PR048_000414</name>
</gene>
<dbReference type="Proteomes" id="UP001159363">
    <property type="component" value="Chromosome 1"/>
</dbReference>
<evidence type="ECO:0000313" key="2">
    <source>
        <dbReference type="EMBL" id="KAJ8895089.1"/>
    </source>
</evidence>
<evidence type="ECO:0000256" key="1">
    <source>
        <dbReference type="SAM" id="MobiDB-lite"/>
    </source>
</evidence>
<dbReference type="EMBL" id="JARBHB010000001">
    <property type="protein sequence ID" value="KAJ8895089.1"/>
    <property type="molecule type" value="Genomic_DNA"/>
</dbReference>
<evidence type="ECO:0000313" key="3">
    <source>
        <dbReference type="Proteomes" id="UP001159363"/>
    </source>
</evidence>
<sequence>MMKLELLTNVLDVGNVTISGIKRKNFEILKNRKMRKWKKRCLCDSCKGEARESLDLLISRLAPVGERTLNRPMVSAREREREREVEGESLSGDLTAAKTI</sequence>
<name>A0ABQ9IFR4_9NEOP</name>